<dbReference type="EMBL" id="JBELQB010000015">
    <property type="protein sequence ID" value="MFL9839034.1"/>
    <property type="molecule type" value="Genomic_DNA"/>
</dbReference>
<name>A0ABW8YFR3_9FLAO</name>
<proteinExistence type="predicted"/>
<feature type="region of interest" description="Disordered" evidence="1">
    <location>
        <begin position="207"/>
        <end position="246"/>
    </location>
</feature>
<dbReference type="RefSeq" id="WP_408075988.1">
    <property type="nucleotide sequence ID" value="NZ_JBELQB010000015.1"/>
</dbReference>
<dbReference type="Proteomes" id="UP001629059">
    <property type="component" value="Unassembled WGS sequence"/>
</dbReference>
<evidence type="ECO:0000313" key="3">
    <source>
        <dbReference type="Proteomes" id="UP001629059"/>
    </source>
</evidence>
<evidence type="ECO:0000313" key="2">
    <source>
        <dbReference type="EMBL" id="MFL9839034.1"/>
    </source>
</evidence>
<sequence length="345" mass="40099">MNTKDFTYLLNKPYSVTDKHTMDLESVLYEFPYLQSARAIHLKGLYNQDSFRYNMELKKTAAHTNDRSILFDFITSENFQSIQKDFLEEKEKAIEEITVKDTETLQTGTEETESPTPNVNRLERSIEQTIKEAEENKRKEEEIHHTPAIVTSPVFVPKEEENELHDKEQEPQQDNTEKKLEIGKPLEFNKAEQHSFQEWLQLSKLSPINREETPEEVTTAEKENKVEAENTQTEEPEKQETENTAPTSLDKKLELIDKFIESNPKIVPVRNATQPVANIEKSSSDNSLPMTETLARVYLEQKKYQKAIQAYEILILKYPEKSVFFADRIADIKILQQNNNINNNG</sequence>
<feature type="region of interest" description="Disordered" evidence="1">
    <location>
        <begin position="152"/>
        <end position="177"/>
    </location>
</feature>
<evidence type="ECO:0000256" key="1">
    <source>
        <dbReference type="SAM" id="MobiDB-lite"/>
    </source>
</evidence>
<dbReference type="Gene3D" id="1.25.40.10">
    <property type="entry name" value="Tetratricopeptide repeat domain"/>
    <property type="match status" value="1"/>
</dbReference>
<feature type="compositionally biased region" description="Basic and acidic residues" evidence="1">
    <location>
        <begin position="219"/>
        <end position="228"/>
    </location>
</feature>
<feature type="compositionally biased region" description="Basic and acidic residues" evidence="1">
    <location>
        <begin position="164"/>
        <end position="177"/>
    </location>
</feature>
<comment type="caution">
    <text evidence="2">The sequence shown here is derived from an EMBL/GenBank/DDBJ whole genome shotgun (WGS) entry which is preliminary data.</text>
</comment>
<dbReference type="InterPro" id="IPR011990">
    <property type="entry name" value="TPR-like_helical_dom_sf"/>
</dbReference>
<keyword evidence="3" id="KW-1185">Reference proteome</keyword>
<reference evidence="2 3" key="1">
    <citation type="submission" date="2024-06" db="EMBL/GenBank/DDBJ databases">
        <authorList>
            <person name="Kaempfer P."/>
            <person name="Viver T."/>
        </authorList>
    </citation>
    <scope>NUCLEOTIDE SEQUENCE [LARGE SCALE GENOMIC DNA]</scope>
    <source>
        <strain evidence="2 3">ST-75</strain>
    </source>
</reference>
<gene>
    <name evidence="2" type="ORF">ABS768_16110</name>
</gene>
<organism evidence="2 3">
    <name type="scientific">Flavobacterium rhizophilum</name>
    <dbReference type="NCBI Taxonomy" id="3163296"/>
    <lineage>
        <taxon>Bacteria</taxon>
        <taxon>Pseudomonadati</taxon>
        <taxon>Bacteroidota</taxon>
        <taxon>Flavobacteriia</taxon>
        <taxon>Flavobacteriales</taxon>
        <taxon>Flavobacteriaceae</taxon>
        <taxon>Flavobacterium</taxon>
    </lineage>
</organism>
<protein>
    <submittedName>
        <fullName evidence="2">Tetratricopeptide repeat protein</fullName>
    </submittedName>
</protein>
<accession>A0ABW8YFR3</accession>